<dbReference type="OrthoDB" id="4726108at2"/>
<dbReference type="EMBL" id="FOQG01000001">
    <property type="protein sequence ID" value="SFH66845.1"/>
    <property type="molecule type" value="Genomic_DNA"/>
</dbReference>
<evidence type="ECO:0000256" key="3">
    <source>
        <dbReference type="ARBA" id="ARBA00023163"/>
    </source>
</evidence>
<dbReference type="RefSeq" id="WP_091109920.1">
    <property type="nucleotide sequence ID" value="NZ_BKAF01000001.1"/>
</dbReference>
<protein>
    <submittedName>
        <fullName evidence="6">Transcriptional regulator, TetR family</fullName>
    </submittedName>
</protein>
<evidence type="ECO:0000256" key="2">
    <source>
        <dbReference type="ARBA" id="ARBA00023125"/>
    </source>
</evidence>
<dbReference type="PROSITE" id="PS50977">
    <property type="entry name" value="HTH_TETR_2"/>
    <property type="match status" value="1"/>
</dbReference>
<sequence>MLTTRQRLIQAAAQGFADHGIQAASLVEITRQAGQRNRGAVHYHFRSREGLLAAVLNEHAEFMALRQGELLVRAMEQPDDDVASVIEVIVRTCVEVAESSVSGRNYLKIIAEISEQDPATYTPEVEAALVRSGGYQVYAVLMERALNAVDGLDEEVRDHRILQMTSFVLGSIARRIRGIDSAGSPGARPQLDTPRFVEDLIAMSSAMLLVPVPGVPASM</sequence>
<dbReference type="InterPro" id="IPR050109">
    <property type="entry name" value="HTH-type_TetR-like_transc_reg"/>
</dbReference>
<evidence type="ECO:0000313" key="7">
    <source>
        <dbReference type="Proteomes" id="UP000198649"/>
    </source>
</evidence>
<dbReference type="GO" id="GO:0003700">
    <property type="term" value="F:DNA-binding transcription factor activity"/>
    <property type="evidence" value="ECO:0007669"/>
    <property type="project" value="TreeGrafter"/>
</dbReference>
<keyword evidence="3" id="KW-0804">Transcription</keyword>
<dbReference type="PANTHER" id="PTHR30055">
    <property type="entry name" value="HTH-TYPE TRANSCRIPTIONAL REGULATOR RUTR"/>
    <property type="match status" value="1"/>
</dbReference>
<dbReference type="SUPFAM" id="SSF46689">
    <property type="entry name" value="Homeodomain-like"/>
    <property type="match status" value="1"/>
</dbReference>
<dbReference type="InterPro" id="IPR001647">
    <property type="entry name" value="HTH_TetR"/>
</dbReference>
<dbReference type="GO" id="GO:0000976">
    <property type="term" value="F:transcription cis-regulatory region binding"/>
    <property type="evidence" value="ECO:0007669"/>
    <property type="project" value="TreeGrafter"/>
</dbReference>
<dbReference type="PANTHER" id="PTHR30055:SF234">
    <property type="entry name" value="HTH-TYPE TRANSCRIPTIONAL REGULATOR BETI"/>
    <property type="match status" value="1"/>
</dbReference>
<evidence type="ECO:0000256" key="4">
    <source>
        <dbReference type="PROSITE-ProRule" id="PRU00335"/>
    </source>
</evidence>
<dbReference type="Proteomes" id="UP000198649">
    <property type="component" value="Unassembled WGS sequence"/>
</dbReference>
<organism evidence="6 7">
    <name type="scientific">Nocardioides psychrotolerans</name>
    <dbReference type="NCBI Taxonomy" id="1005945"/>
    <lineage>
        <taxon>Bacteria</taxon>
        <taxon>Bacillati</taxon>
        <taxon>Actinomycetota</taxon>
        <taxon>Actinomycetes</taxon>
        <taxon>Propionibacteriales</taxon>
        <taxon>Nocardioidaceae</taxon>
        <taxon>Nocardioides</taxon>
    </lineage>
</organism>
<dbReference type="InterPro" id="IPR009057">
    <property type="entry name" value="Homeodomain-like_sf"/>
</dbReference>
<dbReference type="Pfam" id="PF00440">
    <property type="entry name" value="TetR_N"/>
    <property type="match status" value="1"/>
</dbReference>
<dbReference type="STRING" id="1005945.SAMN05216561_101378"/>
<reference evidence="6 7" key="1">
    <citation type="submission" date="2016-10" db="EMBL/GenBank/DDBJ databases">
        <authorList>
            <person name="de Groot N.N."/>
        </authorList>
    </citation>
    <scope>NUCLEOTIDE SEQUENCE [LARGE SCALE GENOMIC DNA]</scope>
    <source>
        <strain evidence="6 7">CGMCC 1.11156</strain>
    </source>
</reference>
<keyword evidence="2 4" id="KW-0238">DNA-binding</keyword>
<accession>A0A1I3BX06</accession>
<feature type="DNA-binding region" description="H-T-H motif" evidence="4">
    <location>
        <begin position="26"/>
        <end position="45"/>
    </location>
</feature>
<gene>
    <name evidence="6" type="ORF">SAMN05216561_101378</name>
</gene>
<proteinExistence type="predicted"/>
<keyword evidence="1" id="KW-0805">Transcription regulation</keyword>
<evidence type="ECO:0000256" key="1">
    <source>
        <dbReference type="ARBA" id="ARBA00023015"/>
    </source>
</evidence>
<dbReference type="AlphaFoldDB" id="A0A1I3BX06"/>
<feature type="domain" description="HTH tetR-type" evidence="5">
    <location>
        <begin position="2"/>
        <end position="63"/>
    </location>
</feature>
<dbReference type="Gene3D" id="1.10.357.10">
    <property type="entry name" value="Tetracycline Repressor, domain 2"/>
    <property type="match status" value="1"/>
</dbReference>
<evidence type="ECO:0000259" key="5">
    <source>
        <dbReference type="PROSITE" id="PS50977"/>
    </source>
</evidence>
<evidence type="ECO:0000313" key="6">
    <source>
        <dbReference type="EMBL" id="SFH66845.1"/>
    </source>
</evidence>
<name>A0A1I3BX06_9ACTN</name>
<keyword evidence="7" id="KW-1185">Reference proteome</keyword>